<evidence type="ECO:0000256" key="7">
    <source>
        <dbReference type="SAM" id="Phobius"/>
    </source>
</evidence>
<dbReference type="GO" id="GO:0005254">
    <property type="term" value="F:chloride channel activity"/>
    <property type="evidence" value="ECO:0007669"/>
    <property type="project" value="InterPro"/>
</dbReference>
<sequence length="910" mass="100686">MWSTFAIVFTIGLLAGSANSIVEKLQFQTGAIGIDGIYHLFEKPWFMSLVMFVAMFLALPVYYLLLWMRKIKHDKVNKRVLFVVAIPSMFDLLGSSFQAIGLVYTPVSVFQMLKGSILIFSAALSVLFLHRKMYRHNWAGVIICVIALVFVGLSSVASRENQTQVVSLGKLLLGICFIVGGQVVCAAQYVIEEFLLKPPHDVSPVALVGLEGFWGTIFMVAVALPIVGAIHGGDVGGVIENTKDSFIMLGHSSTLMWLTISFVISVFVFNLCGVMVTATASAVHHTFLDATRTILIWIVSVIMFYAAPGEGLGEPLTAWSILQLVGFVMLIYGELLYDEVVKLPFGLHEKEPVSELLAPLNAPLVVSPAERKPAPGVPSNRERLPLTRGDVDRIAVFRGTSGLAGVGKGGISYVEACISLVVAVSYHQIFIVIYAIIACGIAALFVYVDFLNQHILMEKPFALQIYGTILGYMVVFRTNMALQRYWEGVTSIRQLMFKWSDGFSLLIAFSNATLRRQQGGAHFGKLQQRSEKFRYKIIHWFSLATALAMRALENPSGEPEDISTYIGVRYRSVGDEENEAIEMNDGNGSVKACILDYSESCSYLEVIGELTEHENATLQSADDILLVCQWITEGIMTAASEGDLLAIPPPILSRVFQETSTGMLGFNQAWKIAMVPFPFPFAQMMSLLILGIVFLMPMEISHSLDRWAPAMIFATLCVVGFTGLDRICVELEEPFGDDANDIPIQDIQRCFVRRLLEIAKSTEPERSGGPEVSTLLARDVGVGRARFTVDEDGEESEIIRELNRLIQDLCGEEYSLPSWMEHLDLLAVVEANDSGISELLGLPAMDADCELVLRRYLEKLVKAENGEPAALNDTVWVERAPLENVEDERSDAELEDFYDHDKVGLEKELK</sequence>
<evidence type="ECO:0000256" key="3">
    <source>
        <dbReference type="ARBA" id="ARBA00022692"/>
    </source>
</evidence>
<feature type="transmembrane region" description="Helical" evidence="7">
    <location>
        <begin position="255"/>
        <end position="278"/>
    </location>
</feature>
<dbReference type="AlphaFoldDB" id="A0A7J6MIU7"/>
<name>A0A7J6MIU7_PERCH</name>
<feature type="chain" id="PRO_5029591426" description="EamA domain-containing protein" evidence="8">
    <location>
        <begin position="21"/>
        <end position="910"/>
    </location>
</feature>
<evidence type="ECO:0000313" key="10">
    <source>
        <dbReference type="EMBL" id="KAF4671518.1"/>
    </source>
</evidence>
<evidence type="ECO:0000313" key="11">
    <source>
        <dbReference type="Proteomes" id="UP000591131"/>
    </source>
</evidence>
<feature type="transmembrane region" description="Helical" evidence="7">
    <location>
        <begin position="460"/>
        <end position="476"/>
    </location>
</feature>
<dbReference type="Pfam" id="PF25539">
    <property type="entry name" value="Bestrophin_2"/>
    <property type="match status" value="1"/>
</dbReference>
<feature type="transmembrane region" description="Helical" evidence="7">
    <location>
        <begin position="672"/>
        <end position="695"/>
    </location>
</feature>
<dbReference type="SUPFAM" id="SSF103481">
    <property type="entry name" value="Multidrug resistance efflux transporter EmrE"/>
    <property type="match status" value="1"/>
</dbReference>
<accession>A0A7J6MIU7</accession>
<feature type="transmembrane region" description="Helical" evidence="7">
    <location>
        <begin position="138"/>
        <end position="159"/>
    </location>
</feature>
<keyword evidence="11" id="KW-1185">Reference proteome</keyword>
<dbReference type="InterPro" id="IPR044669">
    <property type="entry name" value="YneE/VCCN1/2-like"/>
</dbReference>
<keyword evidence="2" id="KW-0813">Transport</keyword>
<feature type="domain" description="EamA" evidence="9">
    <location>
        <begin position="50"/>
        <end position="151"/>
    </location>
</feature>
<feature type="transmembrane region" description="Helical" evidence="7">
    <location>
        <begin position="429"/>
        <end position="448"/>
    </location>
</feature>
<gene>
    <name evidence="10" type="ORF">FOL47_001501</name>
</gene>
<dbReference type="OrthoDB" id="300580at2759"/>
<feature type="signal peptide" evidence="8">
    <location>
        <begin position="1"/>
        <end position="20"/>
    </location>
</feature>
<dbReference type="GO" id="GO:0016020">
    <property type="term" value="C:membrane"/>
    <property type="evidence" value="ECO:0007669"/>
    <property type="project" value="UniProtKB-SubCell"/>
</dbReference>
<evidence type="ECO:0000259" key="9">
    <source>
        <dbReference type="Pfam" id="PF00892"/>
    </source>
</evidence>
<comment type="subcellular location">
    <subcellularLocation>
        <location evidence="1">Membrane</location>
        <topology evidence="1">Multi-pass membrane protein</topology>
    </subcellularLocation>
</comment>
<evidence type="ECO:0000256" key="8">
    <source>
        <dbReference type="SAM" id="SignalP"/>
    </source>
</evidence>
<keyword evidence="6 7" id="KW-0472">Membrane</keyword>
<comment type="caution">
    <text evidence="10">The sequence shown here is derived from an EMBL/GenBank/DDBJ whole genome shotgun (WGS) entry which is preliminary data.</text>
</comment>
<evidence type="ECO:0000256" key="5">
    <source>
        <dbReference type="ARBA" id="ARBA00023065"/>
    </source>
</evidence>
<dbReference type="Pfam" id="PF00892">
    <property type="entry name" value="EamA"/>
    <property type="match status" value="1"/>
</dbReference>
<evidence type="ECO:0000256" key="6">
    <source>
        <dbReference type="ARBA" id="ARBA00023136"/>
    </source>
</evidence>
<dbReference type="Proteomes" id="UP000591131">
    <property type="component" value="Unassembled WGS sequence"/>
</dbReference>
<feature type="transmembrane region" description="Helical" evidence="7">
    <location>
        <begin position="110"/>
        <end position="129"/>
    </location>
</feature>
<keyword evidence="4 7" id="KW-1133">Transmembrane helix</keyword>
<protein>
    <recommendedName>
        <fullName evidence="9">EamA domain-containing protein</fullName>
    </recommendedName>
</protein>
<feature type="transmembrane region" description="Helical" evidence="7">
    <location>
        <begin position="212"/>
        <end position="231"/>
    </location>
</feature>
<dbReference type="InterPro" id="IPR037185">
    <property type="entry name" value="EmrE-like"/>
</dbReference>
<dbReference type="PANTHER" id="PTHR13146">
    <property type="match status" value="1"/>
</dbReference>
<feature type="transmembrane region" description="Helical" evidence="7">
    <location>
        <begin position="80"/>
        <end position="104"/>
    </location>
</feature>
<keyword evidence="8" id="KW-0732">Signal</keyword>
<feature type="transmembrane region" description="Helical" evidence="7">
    <location>
        <begin position="290"/>
        <end position="307"/>
    </location>
</feature>
<proteinExistence type="predicted"/>
<reference evidence="10 11" key="1">
    <citation type="submission" date="2020-04" db="EMBL/GenBank/DDBJ databases">
        <title>Perkinsus chesapeaki whole genome sequence.</title>
        <authorList>
            <person name="Bogema D.R."/>
        </authorList>
    </citation>
    <scope>NUCLEOTIDE SEQUENCE [LARGE SCALE GENOMIC DNA]</scope>
    <source>
        <strain evidence="10">ATCC PRA-425</strain>
    </source>
</reference>
<evidence type="ECO:0000256" key="4">
    <source>
        <dbReference type="ARBA" id="ARBA00022989"/>
    </source>
</evidence>
<feature type="transmembrane region" description="Helical" evidence="7">
    <location>
        <begin position="319"/>
        <end position="337"/>
    </location>
</feature>
<feature type="transmembrane region" description="Helical" evidence="7">
    <location>
        <begin position="171"/>
        <end position="191"/>
    </location>
</feature>
<evidence type="ECO:0000256" key="1">
    <source>
        <dbReference type="ARBA" id="ARBA00004141"/>
    </source>
</evidence>
<evidence type="ECO:0000256" key="2">
    <source>
        <dbReference type="ARBA" id="ARBA00022448"/>
    </source>
</evidence>
<dbReference type="EMBL" id="JAAPAO010000136">
    <property type="protein sequence ID" value="KAF4671518.1"/>
    <property type="molecule type" value="Genomic_DNA"/>
</dbReference>
<keyword evidence="3 7" id="KW-0812">Transmembrane</keyword>
<feature type="transmembrane region" description="Helical" evidence="7">
    <location>
        <begin position="44"/>
        <end position="68"/>
    </location>
</feature>
<dbReference type="InterPro" id="IPR000620">
    <property type="entry name" value="EamA_dom"/>
</dbReference>
<keyword evidence="5" id="KW-0406">Ion transport</keyword>
<organism evidence="10 11">
    <name type="scientific">Perkinsus chesapeaki</name>
    <name type="common">Clam parasite</name>
    <name type="synonym">Perkinsus andrewsi</name>
    <dbReference type="NCBI Taxonomy" id="330153"/>
    <lineage>
        <taxon>Eukaryota</taxon>
        <taxon>Sar</taxon>
        <taxon>Alveolata</taxon>
        <taxon>Perkinsozoa</taxon>
        <taxon>Perkinsea</taxon>
        <taxon>Perkinsida</taxon>
        <taxon>Perkinsidae</taxon>
        <taxon>Perkinsus</taxon>
    </lineage>
</organism>